<accession>A0A5E4SWU9</accession>
<dbReference type="RefSeq" id="WP_150619534.1">
    <property type="nucleotide sequence ID" value="NZ_CABPSM010000002.1"/>
</dbReference>
<reference evidence="1 2" key="1">
    <citation type="submission" date="2019-08" db="EMBL/GenBank/DDBJ databases">
        <authorList>
            <person name="Peeters C."/>
        </authorList>
    </citation>
    <scope>NUCLEOTIDE SEQUENCE [LARGE SCALE GENOMIC DNA]</scope>
    <source>
        <strain evidence="1 2">LMG 31112</strain>
    </source>
</reference>
<evidence type="ECO:0000313" key="1">
    <source>
        <dbReference type="EMBL" id="VVD80250.1"/>
    </source>
</evidence>
<dbReference type="Proteomes" id="UP000343317">
    <property type="component" value="Unassembled WGS sequence"/>
</dbReference>
<gene>
    <name evidence="1" type="ORF">PHO31112_01061</name>
</gene>
<dbReference type="EMBL" id="CABPSM010000002">
    <property type="protein sequence ID" value="VVD80250.1"/>
    <property type="molecule type" value="Genomic_DNA"/>
</dbReference>
<dbReference type="AlphaFoldDB" id="A0A5E4SWU9"/>
<organism evidence="1 2">
    <name type="scientific">Pandoraea horticolens</name>
    <dbReference type="NCBI Taxonomy" id="2508298"/>
    <lineage>
        <taxon>Bacteria</taxon>
        <taxon>Pseudomonadati</taxon>
        <taxon>Pseudomonadota</taxon>
        <taxon>Betaproteobacteria</taxon>
        <taxon>Burkholderiales</taxon>
        <taxon>Burkholderiaceae</taxon>
        <taxon>Pandoraea</taxon>
    </lineage>
</organism>
<protein>
    <submittedName>
        <fullName evidence="1">Uncharacterized protein</fullName>
    </submittedName>
</protein>
<proteinExistence type="predicted"/>
<name>A0A5E4SWU9_9BURK</name>
<sequence>MIEVTTFSAKDRAVYRTMTLAPPQAIPRIPSDFLAKRMQRLTAAQSAPDRMPGVCVMSAETVQRNVSRPRQRLLRQASRPLRVMTVPKGGNMRLRSPIRRDAEFRTATPLQRRRFVPPPPAVLGGKELKKFVW</sequence>
<evidence type="ECO:0000313" key="2">
    <source>
        <dbReference type="Proteomes" id="UP000343317"/>
    </source>
</evidence>
<keyword evidence="2" id="KW-1185">Reference proteome</keyword>